<accession>A0A6J4NII3</accession>
<protein>
    <recommendedName>
        <fullName evidence="2">Iron-containing redox enzyme family protein</fullName>
    </recommendedName>
</protein>
<dbReference type="EMBL" id="CADCUK010000162">
    <property type="protein sequence ID" value="CAA9386035.1"/>
    <property type="molecule type" value="Genomic_DNA"/>
</dbReference>
<evidence type="ECO:0008006" key="2">
    <source>
        <dbReference type="Google" id="ProtNLM"/>
    </source>
</evidence>
<name>A0A6J4NII3_9ACTN</name>
<dbReference type="SMART" id="SM01236">
    <property type="entry name" value="Haem_oxygenase_2"/>
    <property type="match status" value="1"/>
</dbReference>
<gene>
    <name evidence="1" type="ORF">AVDCRST_MAG47-2552</name>
</gene>
<reference evidence="1" key="1">
    <citation type="submission" date="2020-02" db="EMBL/GenBank/DDBJ databases">
        <authorList>
            <person name="Meier V. D."/>
        </authorList>
    </citation>
    <scope>NUCLEOTIDE SEQUENCE</scope>
    <source>
        <strain evidence="1">AVDCRST_MAG47</strain>
    </source>
</reference>
<organism evidence="1">
    <name type="scientific">uncultured Nocardioidaceae bacterium</name>
    <dbReference type="NCBI Taxonomy" id="253824"/>
    <lineage>
        <taxon>Bacteria</taxon>
        <taxon>Bacillati</taxon>
        <taxon>Actinomycetota</taxon>
        <taxon>Actinomycetes</taxon>
        <taxon>Propionibacteriales</taxon>
        <taxon>Nocardioidaceae</taxon>
        <taxon>environmental samples</taxon>
    </lineage>
</organism>
<dbReference type="InterPro" id="IPR016084">
    <property type="entry name" value="Haem_Oase-like_multi-hlx"/>
</dbReference>
<sequence length="351" mass="38489">MHLPRERGPLSSAVLTALSGDGPLDAVALVERVTALSDETDVLVDDDFHLTLWTMYELHYRGFDGVDDDWEWDPELLRLRHAMEERLLAEYRFATSEWVHASMEATGDVPTRLFALTEMVPGAPLSSYMQREASREEFVEYMQHKSIYHLKESDPQSFVLARLSGRPKVALAELQYDEYGAGRPEQLHQALFAKGLDVCGLSSEYGAYIDLAPGSTLAVTNVMNLFVLRRSLAAAAMGHLGAFEATSSEPCRKVAGGCRRLGLPDLVASYFDEHIEADAVHEQLAFRDICGGMVAERPELLGDVFFGAAAYLFSEALAGGAMLDAWREGRSSLRSGTGDPGTASFETAVAS</sequence>
<dbReference type="Gene3D" id="1.20.910.10">
    <property type="entry name" value="Heme oxygenase-like"/>
    <property type="match status" value="1"/>
</dbReference>
<dbReference type="Pfam" id="PF14518">
    <property type="entry name" value="Haem_oxygenas_2"/>
    <property type="match status" value="1"/>
</dbReference>
<dbReference type="SUPFAM" id="SSF48613">
    <property type="entry name" value="Heme oxygenase-like"/>
    <property type="match status" value="1"/>
</dbReference>
<dbReference type="AlphaFoldDB" id="A0A6J4NII3"/>
<proteinExistence type="predicted"/>
<evidence type="ECO:0000313" key="1">
    <source>
        <dbReference type="EMBL" id="CAA9386035.1"/>
    </source>
</evidence>